<dbReference type="AlphaFoldDB" id="W9RX80"/>
<organism evidence="2 3">
    <name type="scientific">Morus notabilis</name>
    <dbReference type="NCBI Taxonomy" id="981085"/>
    <lineage>
        <taxon>Eukaryota</taxon>
        <taxon>Viridiplantae</taxon>
        <taxon>Streptophyta</taxon>
        <taxon>Embryophyta</taxon>
        <taxon>Tracheophyta</taxon>
        <taxon>Spermatophyta</taxon>
        <taxon>Magnoliopsida</taxon>
        <taxon>eudicotyledons</taxon>
        <taxon>Gunneridae</taxon>
        <taxon>Pentapetalae</taxon>
        <taxon>rosids</taxon>
        <taxon>fabids</taxon>
        <taxon>Rosales</taxon>
        <taxon>Moraceae</taxon>
        <taxon>Moreae</taxon>
        <taxon>Morus</taxon>
    </lineage>
</organism>
<dbReference type="EMBL" id="KE345790">
    <property type="protein sequence ID" value="EXC16347.1"/>
    <property type="molecule type" value="Genomic_DNA"/>
</dbReference>
<evidence type="ECO:0000256" key="1">
    <source>
        <dbReference type="SAM" id="MobiDB-lite"/>
    </source>
</evidence>
<feature type="region of interest" description="Disordered" evidence="1">
    <location>
        <begin position="24"/>
        <end position="50"/>
    </location>
</feature>
<accession>W9RX80</accession>
<proteinExistence type="predicted"/>
<keyword evidence="3" id="KW-1185">Reference proteome</keyword>
<gene>
    <name evidence="2" type="ORF">L484_006554</name>
</gene>
<protein>
    <submittedName>
        <fullName evidence="2">Uncharacterized protein</fullName>
    </submittedName>
</protein>
<evidence type="ECO:0000313" key="2">
    <source>
        <dbReference type="EMBL" id="EXC16347.1"/>
    </source>
</evidence>
<reference evidence="3" key="1">
    <citation type="submission" date="2013-01" db="EMBL/GenBank/DDBJ databases">
        <title>Draft Genome Sequence of a Mulberry Tree, Morus notabilis C.K. Schneid.</title>
        <authorList>
            <person name="He N."/>
            <person name="Zhao S."/>
        </authorList>
    </citation>
    <scope>NUCLEOTIDE SEQUENCE</scope>
</reference>
<dbReference type="Proteomes" id="UP000030645">
    <property type="component" value="Unassembled WGS sequence"/>
</dbReference>
<evidence type="ECO:0000313" key="3">
    <source>
        <dbReference type="Proteomes" id="UP000030645"/>
    </source>
</evidence>
<name>W9RX80_9ROSA</name>
<sequence length="101" mass="11305">MKLKSRARESLDYPRLLSSIVAASPRRTEEKANSCRPSQQKTAVDRDPSLIGNLNLHDGPGTGEAVLATLVFFLVYEGFNNLQLWVFGEKEDETAERIRSP</sequence>